<evidence type="ECO:0000259" key="8">
    <source>
        <dbReference type="Pfam" id="PF00441"/>
    </source>
</evidence>
<dbReference type="STRING" id="1210089.GCA_001613165_05862"/>
<keyword evidence="4 7" id="KW-0274">FAD</keyword>
<dbReference type="InterPro" id="IPR036250">
    <property type="entry name" value="AcylCo_DH-like_C"/>
</dbReference>
<evidence type="ECO:0000313" key="12">
    <source>
        <dbReference type="Proteomes" id="UP000255355"/>
    </source>
</evidence>
<comment type="cofactor">
    <cofactor evidence="1 7">
        <name>FAD</name>
        <dbReference type="ChEBI" id="CHEBI:57692"/>
    </cofactor>
</comment>
<dbReference type="InterPro" id="IPR013786">
    <property type="entry name" value="AcylCoA_DH/ox_N"/>
</dbReference>
<dbReference type="Proteomes" id="UP000255355">
    <property type="component" value="Unassembled WGS sequence"/>
</dbReference>
<gene>
    <name evidence="11" type="ORF">DFR68_10838</name>
</gene>
<dbReference type="InterPro" id="IPR050741">
    <property type="entry name" value="Acyl-CoA_dehydrogenase"/>
</dbReference>
<evidence type="ECO:0000256" key="2">
    <source>
        <dbReference type="ARBA" id="ARBA00009347"/>
    </source>
</evidence>
<feature type="domain" description="Acyl-CoA dehydrogenase/oxidase N-terminal" evidence="10">
    <location>
        <begin position="78"/>
        <end position="165"/>
    </location>
</feature>
<sequence length="651" mass="70695">MTTTAKVDATEEQARALVEESRETTWAKPSFAKEMFLGRFRLDLIHPYPRPSAEDTAKTEAYLKRLRAYVETIDGSVIEADSKIPADYVKGLAELGCFGLKIPEEYGGQGLSQVGYNKALMIVGSAHPSLGVLLSAHQSIGVPEPLKLAGTPEQKREFLPRCAKGAVSAFLLTEPDVGSDPARMASTATPTEDGEAYRLNGVKLWTTNGVVAELLVVMARVPRSEGHRGGISAFVVEADSPGITVERRNAFMGLRGIENGVTRMHDVRVPKSSLIGREGDGLKIALTTLNAGRLAIPALCTAAAKWSLKIGREWSATRVQWGRPVGEHGAVGSKLSFIAATTFALEAALDLSGTMCDEDRNDIRIEAALAKLWASEMSCDIADELVQIRGGRGYETAASLKARGERAVNAEQLVRDLRINRIFEGSSEIMRLLIAREMADAHMTAAGALVDRKAEFKDKAKAAVGATGFYAKWFPQLAVGRGSVPATYTEFGPLAKHLRFVERMSRKQARSLMYAMGRWQAKLEYRQGFLGRVVDIGAELFAISAACVRAQALRVEGGPEGAAAEQLADTFCRQARLRVQRLFDALWDNTDDADTAVARGVLDGRYQWLETGVLDPSEGTGPWIAEWQVGPSTEENLLNPFLPSTRTEAAP</sequence>
<dbReference type="PANTHER" id="PTHR48083">
    <property type="entry name" value="MEDIUM-CHAIN SPECIFIC ACYL-COA DEHYDROGENASE, MITOCHONDRIAL-RELATED"/>
    <property type="match status" value="1"/>
</dbReference>
<dbReference type="Pfam" id="PF02770">
    <property type="entry name" value="Acyl-CoA_dh_M"/>
    <property type="match status" value="1"/>
</dbReference>
<dbReference type="InterPro" id="IPR006091">
    <property type="entry name" value="Acyl-CoA_Oxase/DH_mid-dom"/>
</dbReference>
<evidence type="ECO:0000313" key="11">
    <source>
        <dbReference type="EMBL" id="RDI48209.1"/>
    </source>
</evidence>
<dbReference type="GO" id="GO:0050660">
    <property type="term" value="F:flavin adenine dinucleotide binding"/>
    <property type="evidence" value="ECO:0007669"/>
    <property type="project" value="InterPro"/>
</dbReference>
<evidence type="ECO:0000256" key="4">
    <source>
        <dbReference type="ARBA" id="ARBA00022827"/>
    </source>
</evidence>
<name>A0A370GXJ4_9NOCA</name>
<evidence type="ECO:0008006" key="13">
    <source>
        <dbReference type="Google" id="ProtNLM"/>
    </source>
</evidence>
<organism evidence="11 12">
    <name type="scientific">Nocardia mexicana</name>
    <dbReference type="NCBI Taxonomy" id="279262"/>
    <lineage>
        <taxon>Bacteria</taxon>
        <taxon>Bacillati</taxon>
        <taxon>Actinomycetota</taxon>
        <taxon>Actinomycetes</taxon>
        <taxon>Mycobacteriales</taxon>
        <taxon>Nocardiaceae</taxon>
        <taxon>Nocardia</taxon>
    </lineage>
</organism>
<evidence type="ECO:0000256" key="3">
    <source>
        <dbReference type="ARBA" id="ARBA00022630"/>
    </source>
</evidence>
<dbReference type="EMBL" id="QQAZ01000008">
    <property type="protein sequence ID" value="RDI48209.1"/>
    <property type="molecule type" value="Genomic_DNA"/>
</dbReference>
<reference evidence="11 12" key="1">
    <citation type="submission" date="2018-07" db="EMBL/GenBank/DDBJ databases">
        <title>Genomic Encyclopedia of Type Strains, Phase IV (KMG-IV): sequencing the most valuable type-strain genomes for metagenomic binning, comparative biology and taxonomic classification.</title>
        <authorList>
            <person name="Goeker M."/>
        </authorList>
    </citation>
    <scope>NUCLEOTIDE SEQUENCE [LARGE SCALE GENOMIC DNA]</scope>
    <source>
        <strain evidence="11 12">DSM 44952</strain>
    </source>
</reference>
<feature type="domain" description="Acyl-CoA dehydrogenase/oxidase C-terminal" evidence="8">
    <location>
        <begin position="279"/>
        <end position="438"/>
    </location>
</feature>
<dbReference type="SUPFAM" id="SSF56645">
    <property type="entry name" value="Acyl-CoA dehydrogenase NM domain-like"/>
    <property type="match status" value="1"/>
</dbReference>
<dbReference type="InterPro" id="IPR046373">
    <property type="entry name" value="Acyl-CoA_Oxase/DH_mid-dom_sf"/>
</dbReference>
<evidence type="ECO:0000256" key="1">
    <source>
        <dbReference type="ARBA" id="ARBA00001974"/>
    </source>
</evidence>
<dbReference type="GO" id="GO:0003995">
    <property type="term" value="F:acyl-CoA dehydrogenase activity"/>
    <property type="evidence" value="ECO:0007669"/>
    <property type="project" value="TreeGrafter"/>
</dbReference>
<proteinExistence type="inferred from homology"/>
<keyword evidence="3 7" id="KW-0285">Flavoprotein</keyword>
<keyword evidence="5 7" id="KW-0560">Oxidoreductase</keyword>
<dbReference type="InterPro" id="IPR037069">
    <property type="entry name" value="AcylCoA_DH/ox_N_sf"/>
</dbReference>
<dbReference type="RefSeq" id="WP_068026770.1">
    <property type="nucleotide sequence ID" value="NZ_QQAZ01000008.1"/>
</dbReference>
<comment type="caution">
    <text evidence="11">The sequence shown here is derived from an EMBL/GenBank/DDBJ whole genome shotgun (WGS) entry which is preliminary data.</text>
</comment>
<dbReference type="GO" id="GO:0033539">
    <property type="term" value="P:fatty acid beta-oxidation using acyl-CoA dehydrogenase"/>
    <property type="evidence" value="ECO:0007669"/>
    <property type="project" value="TreeGrafter"/>
</dbReference>
<dbReference type="FunFam" id="1.10.540.10:FF:000001">
    <property type="entry name" value="Very long-chain-specific acyl-CoA dehydrogenase, mitochondrial"/>
    <property type="match status" value="1"/>
</dbReference>
<protein>
    <recommendedName>
        <fullName evidence="13">Alkylation response protein AidB-like acyl-CoA dehydrogenase</fullName>
    </recommendedName>
</protein>
<feature type="domain" description="Acyl-CoA oxidase/dehydrogenase middle" evidence="9">
    <location>
        <begin position="169"/>
        <end position="267"/>
    </location>
</feature>
<keyword evidence="12" id="KW-1185">Reference proteome</keyword>
<dbReference type="Gene3D" id="2.40.110.10">
    <property type="entry name" value="Butyryl-CoA Dehydrogenase, subunit A, domain 2"/>
    <property type="match status" value="1"/>
</dbReference>
<dbReference type="Pfam" id="PF00441">
    <property type="entry name" value="Acyl-CoA_dh_1"/>
    <property type="match status" value="1"/>
</dbReference>
<evidence type="ECO:0000256" key="7">
    <source>
        <dbReference type="RuleBase" id="RU362125"/>
    </source>
</evidence>
<dbReference type="FunFam" id="1.20.140.10:FF:000019">
    <property type="entry name" value="Acyl-CoA dehydrogenase"/>
    <property type="match status" value="1"/>
</dbReference>
<comment type="catalytic activity">
    <reaction evidence="6">
        <text>a 2,3-saturated acyl-CoA + A = a 2,3-dehydroacyl-CoA + AH2</text>
        <dbReference type="Rhea" id="RHEA:48608"/>
        <dbReference type="ChEBI" id="CHEBI:13193"/>
        <dbReference type="ChEBI" id="CHEBI:17499"/>
        <dbReference type="ChEBI" id="CHEBI:60015"/>
        <dbReference type="ChEBI" id="CHEBI:65111"/>
    </reaction>
</comment>
<evidence type="ECO:0000259" key="10">
    <source>
        <dbReference type="Pfam" id="PF02771"/>
    </source>
</evidence>
<comment type="similarity">
    <text evidence="2 7">Belongs to the acyl-CoA dehydrogenase family.</text>
</comment>
<dbReference type="Gene3D" id="1.20.140.10">
    <property type="entry name" value="Butyryl-CoA Dehydrogenase, subunit A, domain 3"/>
    <property type="match status" value="2"/>
</dbReference>
<dbReference type="Gene3D" id="1.10.540.10">
    <property type="entry name" value="Acyl-CoA dehydrogenase/oxidase, N-terminal domain"/>
    <property type="match status" value="1"/>
</dbReference>
<dbReference type="OrthoDB" id="8876745at2"/>
<accession>A0A370GXJ4</accession>
<dbReference type="FunFam" id="2.40.110.10:FF:000023">
    <property type="entry name" value="Acyl-CoA dehydrogenase FadE10"/>
    <property type="match status" value="1"/>
</dbReference>
<dbReference type="Pfam" id="PF02771">
    <property type="entry name" value="Acyl-CoA_dh_N"/>
    <property type="match status" value="1"/>
</dbReference>
<evidence type="ECO:0000256" key="5">
    <source>
        <dbReference type="ARBA" id="ARBA00023002"/>
    </source>
</evidence>
<dbReference type="SUPFAM" id="SSF47203">
    <property type="entry name" value="Acyl-CoA dehydrogenase C-terminal domain-like"/>
    <property type="match status" value="1"/>
</dbReference>
<evidence type="ECO:0000259" key="9">
    <source>
        <dbReference type="Pfam" id="PF02770"/>
    </source>
</evidence>
<evidence type="ECO:0000256" key="6">
    <source>
        <dbReference type="ARBA" id="ARBA00052546"/>
    </source>
</evidence>
<dbReference type="InterPro" id="IPR009100">
    <property type="entry name" value="AcylCoA_DH/oxidase_NM_dom_sf"/>
</dbReference>
<dbReference type="AlphaFoldDB" id="A0A370GXJ4"/>
<dbReference type="PANTHER" id="PTHR48083:SF31">
    <property type="entry name" value="ACYL-COA DEHYDROGENASE FADE10-RELATED"/>
    <property type="match status" value="1"/>
</dbReference>
<dbReference type="InterPro" id="IPR009075">
    <property type="entry name" value="AcylCo_DH/oxidase_C"/>
</dbReference>
<dbReference type="GO" id="GO:0005737">
    <property type="term" value="C:cytoplasm"/>
    <property type="evidence" value="ECO:0007669"/>
    <property type="project" value="TreeGrafter"/>
</dbReference>